<dbReference type="RefSeq" id="WP_168047411.1">
    <property type="nucleotide sequence ID" value="NZ_JAATJR010000001.1"/>
</dbReference>
<feature type="transmembrane region" description="Helical" evidence="1">
    <location>
        <begin position="101"/>
        <end position="124"/>
    </location>
</feature>
<feature type="transmembrane region" description="Helical" evidence="1">
    <location>
        <begin position="46"/>
        <end position="65"/>
    </location>
</feature>
<feature type="transmembrane region" description="Helical" evidence="1">
    <location>
        <begin position="337"/>
        <end position="355"/>
    </location>
</feature>
<organism evidence="2 3">
    <name type="scientific">Falsiroseomonas frigidaquae</name>
    <dbReference type="NCBI Taxonomy" id="487318"/>
    <lineage>
        <taxon>Bacteria</taxon>
        <taxon>Pseudomonadati</taxon>
        <taxon>Pseudomonadota</taxon>
        <taxon>Alphaproteobacteria</taxon>
        <taxon>Acetobacterales</taxon>
        <taxon>Roseomonadaceae</taxon>
        <taxon>Falsiroseomonas</taxon>
    </lineage>
</organism>
<feature type="transmembrane region" description="Helical" evidence="1">
    <location>
        <begin position="187"/>
        <end position="210"/>
    </location>
</feature>
<feature type="transmembrane region" description="Helical" evidence="1">
    <location>
        <begin position="279"/>
        <end position="301"/>
    </location>
</feature>
<accession>A0ABX1ETK9</accession>
<feature type="transmembrane region" description="Helical" evidence="1">
    <location>
        <begin position="77"/>
        <end position="95"/>
    </location>
</feature>
<feature type="transmembrane region" description="Helical" evidence="1">
    <location>
        <begin position="154"/>
        <end position="175"/>
    </location>
</feature>
<feature type="transmembrane region" description="Helical" evidence="1">
    <location>
        <begin position="216"/>
        <end position="235"/>
    </location>
</feature>
<feature type="transmembrane region" description="Helical" evidence="1">
    <location>
        <begin position="308"/>
        <end position="331"/>
    </location>
</feature>
<reference evidence="2 3" key="1">
    <citation type="submission" date="2020-03" db="EMBL/GenBank/DDBJ databases">
        <title>Roseomonas selenitidurans sp. nov. isolated from soil.</title>
        <authorList>
            <person name="Liu H."/>
        </authorList>
    </citation>
    <scope>NUCLEOTIDE SEQUENCE [LARGE SCALE GENOMIC DNA]</scope>
    <source>
        <strain evidence="2 3">JCM 15073</strain>
    </source>
</reference>
<dbReference type="Proteomes" id="UP000765160">
    <property type="component" value="Unassembled WGS sequence"/>
</dbReference>
<feature type="transmembrane region" description="Helical" evidence="1">
    <location>
        <begin position="131"/>
        <end position="148"/>
    </location>
</feature>
<dbReference type="EMBL" id="JAAVTX010000001">
    <property type="protein sequence ID" value="NKE43966.1"/>
    <property type="molecule type" value="Genomic_DNA"/>
</dbReference>
<comment type="caution">
    <text evidence="2">The sequence shown here is derived from an EMBL/GenBank/DDBJ whole genome shotgun (WGS) entry which is preliminary data.</text>
</comment>
<keyword evidence="1" id="KW-1133">Transmembrane helix</keyword>
<protein>
    <submittedName>
        <fullName evidence="2">Uncharacterized protein</fullName>
    </submittedName>
</protein>
<evidence type="ECO:0000313" key="2">
    <source>
        <dbReference type="EMBL" id="NKE43966.1"/>
    </source>
</evidence>
<keyword evidence="3" id="KW-1185">Reference proteome</keyword>
<name>A0ABX1ETK9_9PROT</name>
<sequence length="359" mass="34387">MSGTEAEAPDRPGVAGALVAGAWLGPVLAMLAGLALLALLGVEGEFISLLFVVALSLLAGAPAAMLAARRGVLGRPLGLATGGAGLAAFALFHLLDGLPVAEALAGALASAALALLWVGLGVAAGFGLPPLAGLAAGALLGAALAWLVGGLAGAFWGLALGAALAGFLAAAPAAAAPPRLRPGEARVLAGQGAAGLALALAVLAGPLMAYGTDGKLMAVALALPVALPGLLLLAATRGLAPLPLATALLGLQALAVALGLVIGGAPAAAGWVSVEGLPAFRLALLGAGFLPAFAALAAALLERRSPRSAVLAALVLAVLSAGLGPLLGLLQPELADFGALAAPVLATGFAFWLLLRGEA</sequence>
<evidence type="ECO:0000256" key="1">
    <source>
        <dbReference type="SAM" id="Phobius"/>
    </source>
</evidence>
<gene>
    <name evidence="2" type="ORF">HB662_04200</name>
</gene>
<feature type="transmembrane region" description="Helical" evidence="1">
    <location>
        <begin position="247"/>
        <end position="273"/>
    </location>
</feature>
<feature type="transmembrane region" description="Helical" evidence="1">
    <location>
        <begin position="12"/>
        <end position="40"/>
    </location>
</feature>
<proteinExistence type="predicted"/>
<evidence type="ECO:0000313" key="3">
    <source>
        <dbReference type="Proteomes" id="UP000765160"/>
    </source>
</evidence>
<keyword evidence="1" id="KW-0472">Membrane</keyword>
<keyword evidence="1" id="KW-0812">Transmembrane</keyword>